<keyword evidence="1" id="KW-1133">Transmembrane helix</keyword>
<dbReference type="SUPFAM" id="SSF52540">
    <property type="entry name" value="P-loop containing nucleoside triphosphate hydrolases"/>
    <property type="match status" value="2"/>
</dbReference>
<protein>
    <recommendedName>
        <fullName evidence="2">KAP NTPase domain-containing protein</fullName>
    </recommendedName>
</protein>
<feature type="domain" description="KAP NTPase" evidence="2">
    <location>
        <begin position="25"/>
        <end position="380"/>
    </location>
</feature>
<dbReference type="RefSeq" id="WP_098721975.1">
    <property type="nucleotide sequence ID" value="NZ_NUUQ01000011.1"/>
</dbReference>
<accession>A0A2C5Q0E3</accession>
<evidence type="ECO:0000256" key="1">
    <source>
        <dbReference type="SAM" id="Phobius"/>
    </source>
</evidence>
<proteinExistence type="predicted"/>
<keyword evidence="1" id="KW-0812">Transmembrane</keyword>
<name>A0A2C5Q0E3_9BACI</name>
<dbReference type="EMBL" id="NUUQ01000011">
    <property type="protein sequence ID" value="PHG63523.1"/>
    <property type="molecule type" value="Genomic_DNA"/>
</dbReference>
<dbReference type="InterPro" id="IPR011646">
    <property type="entry name" value="KAP_P-loop"/>
</dbReference>
<dbReference type="InterPro" id="IPR052754">
    <property type="entry name" value="NTPase_KAP_P-loop"/>
</dbReference>
<evidence type="ECO:0000313" key="3">
    <source>
        <dbReference type="EMBL" id="PHG63523.1"/>
    </source>
</evidence>
<keyword evidence="1" id="KW-0472">Membrane</keyword>
<organism evidence="3 4">
    <name type="scientific">Bacillus wiedmannii</name>
    <dbReference type="NCBI Taxonomy" id="1890302"/>
    <lineage>
        <taxon>Bacteria</taxon>
        <taxon>Bacillati</taxon>
        <taxon>Bacillota</taxon>
        <taxon>Bacilli</taxon>
        <taxon>Bacillales</taxon>
        <taxon>Bacillaceae</taxon>
        <taxon>Bacillus</taxon>
        <taxon>Bacillus cereus group</taxon>
    </lineage>
</organism>
<dbReference type="Pfam" id="PF07693">
    <property type="entry name" value="KAP_NTPase"/>
    <property type="match status" value="1"/>
</dbReference>
<comment type="caution">
    <text evidence="3">The sequence shown here is derived from an EMBL/GenBank/DDBJ whole genome shotgun (WGS) entry which is preliminary data.</text>
</comment>
<dbReference type="InterPro" id="IPR027417">
    <property type="entry name" value="P-loop_NTPase"/>
</dbReference>
<dbReference type="Gene3D" id="3.40.50.300">
    <property type="entry name" value="P-loop containing nucleotide triphosphate hydrolases"/>
    <property type="match status" value="1"/>
</dbReference>
<gene>
    <name evidence="3" type="ORF">COI65_08885</name>
</gene>
<dbReference type="Proteomes" id="UP000222503">
    <property type="component" value="Unassembled WGS sequence"/>
</dbReference>
<feature type="transmembrane region" description="Helical" evidence="1">
    <location>
        <begin position="135"/>
        <end position="160"/>
    </location>
</feature>
<reference evidence="3 4" key="1">
    <citation type="submission" date="2017-09" db="EMBL/GenBank/DDBJ databases">
        <title>Large-scale bioinformatics analysis of Bacillus genomes uncovers conserved roles of natural products in bacterial physiology.</title>
        <authorList>
            <consortium name="Agbiome Team Llc"/>
            <person name="Bleich R.M."/>
            <person name="Grubbs K.J."/>
            <person name="Santa Maria K.C."/>
            <person name="Allen S.E."/>
            <person name="Farag S."/>
            <person name="Shank E.A."/>
            <person name="Bowers A."/>
        </authorList>
    </citation>
    <scope>NUCLEOTIDE SEQUENCE [LARGE SCALE GENOMIC DNA]</scope>
    <source>
        <strain evidence="3 4">AFS029838</strain>
    </source>
</reference>
<dbReference type="PANTHER" id="PTHR22674:SF6">
    <property type="entry name" value="NTPASE KAP FAMILY P-LOOP DOMAIN-CONTAINING PROTEIN 1"/>
    <property type="match status" value="1"/>
</dbReference>
<evidence type="ECO:0000259" key="2">
    <source>
        <dbReference type="Pfam" id="PF07693"/>
    </source>
</evidence>
<sequence length="1289" mass="150058">MEKKYFLKDTALNNKEDDAFHHHDYVKNIKQLIDEHNPPFNIALIGKWGVGKSSIINLLKRELHNKSEYKIHEINAWKYENDSLKKAFLKNLWKTLNEDQSDSIWKQFGESLRQYFMDVNVNDKTHSLKGVMKDLLPVLVVLGVIFLASSSLFALVFLVWDAINAIFTENTFKENVMESFKDFKKNIWVPIIITPLYKMVQDFVKSSIQHKTADIKVLKPIETADEYEDLFKEEIKKYKEKHPDFRKLIVIVDDLDRLSPKKVVAALDAIKAFVDVDECIFIVTCDENILIRALEKEKLNKSAEYIDGELFLDKLFHFRMPLPPIIESDMKQYASELVRQEAPGLIELCEENFEEIVDILIHADVSTPRQVKKLLNTFTNNLLIAKAREANGRKLEHSLLTGEQGLRFLAKLSVIQSDYNDVYLNLMNDFDFLDDLLSFYHAQDQDEKNIKSTIKMLFDKKSGVYSLKSDYEGIVNFLIRTQHIITENMAPFIYLGQDAIGLKAGDEKQRTIRKNLVSGNEKGIISILEQEQQPENITQVVIDEVKNSKEKDLSSVLKVAYQLINHVPSVLKGDLANTIIYKLTVHGMNQVRFWQIESKNLLDVYMIADNKIEAEKPLVFTIDSLFNRDTNWRNFSGREMNDKEFIKQITNLLDYFLAENEKLPDGVKTKIKKFIAMKDEKYNFYPFIELLYLYKKNSQLFVEYFDIDFYSQLISYMEETDDELDEAINVFLEVSPLIRNSHMEEFIHTISVVIDIADNSILLNILDLLEPISQHIDEVSGANIVYSLSDINFEHTISISRLIRKIRFKLDSVEKLKERLDTFIYKQLNQKNKAILEEMSLLIEHIGVLEKDNFKALNKVSDFLITEIFSTSLYDKIIERVNKYFTDSQRTALFNNITNTISNNYVNIDEFDRVNKLLAMLKKQEENYTDIRHSIHQGIDHLTSNSWYQYQGWAIGFLRLVGTTSNIINEEYLQRLTNTLISIADSYPDVTIKGLMYVGKAIPEERIEESLNTVISKAITDSNKLDVLYFLKSVRDQLTEGNYNVYINFLITNIHLEPKEFLDELYSQFDSINKAQFIDLIRGIESMKDKHSEDYNDAIRRVVNKFYTELVGIEEKYALLDALLQSSISEEIIQEVLLNSINKNAAVEVLSYAIDPNIDYGDRERQRKLLKLCANHHKALKKKHLTSLIINMMREKDDDYIKELCDILLVDFIDFRFVHEKRYVHAQIVPTFRSVNMETKEKVLELAKAYDMTREFEKAVKEKTVSANEIELIESKLSTRKKRSVSANS</sequence>
<dbReference type="PANTHER" id="PTHR22674">
    <property type="entry name" value="NTPASE, KAP FAMILY P-LOOP DOMAIN-CONTAINING 1"/>
    <property type="match status" value="1"/>
</dbReference>
<evidence type="ECO:0000313" key="4">
    <source>
        <dbReference type="Proteomes" id="UP000222503"/>
    </source>
</evidence>